<protein>
    <recommendedName>
        <fullName evidence="1">C2H2-type domain-containing protein</fullName>
    </recommendedName>
</protein>
<reference evidence="2" key="1">
    <citation type="submission" date="2021-02" db="EMBL/GenBank/DDBJ databases">
        <authorList>
            <person name="Nowell W R."/>
        </authorList>
    </citation>
    <scope>NUCLEOTIDE SEQUENCE</scope>
</reference>
<dbReference type="Proteomes" id="UP000663823">
    <property type="component" value="Unassembled WGS sequence"/>
</dbReference>
<dbReference type="PANTHER" id="PTHR33845:SF1">
    <property type="entry name" value="C2H2-TYPE DOMAIN-CONTAINING PROTEIN"/>
    <property type="match status" value="1"/>
</dbReference>
<feature type="domain" description="C2H2-type" evidence="1">
    <location>
        <begin position="1040"/>
        <end position="1064"/>
    </location>
</feature>
<comment type="caution">
    <text evidence="2">The sequence shown here is derived from an EMBL/GenBank/DDBJ whole genome shotgun (WGS) entry which is preliminary data.</text>
</comment>
<name>A0A819TZ73_9BILA</name>
<dbReference type="InterPro" id="IPR013087">
    <property type="entry name" value="Znf_C2H2_type"/>
</dbReference>
<proteinExistence type="predicted"/>
<evidence type="ECO:0000313" key="2">
    <source>
        <dbReference type="EMBL" id="CAF4083144.1"/>
    </source>
</evidence>
<dbReference type="AlphaFoldDB" id="A0A819TZ73"/>
<dbReference type="PROSITE" id="PS00028">
    <property type="entry name" value="ZINC_FINGER_C2H2_1"/>
    <property type="match status" value="1"/>
</dbReference>
<gene>
    <name evidence="2" type="ORF">OTI717_LOCUS33299</name>
</gene>
<sequence length="1231" mass="140660">MCDSEMEIDHNKYEACCLFDIFHDCGPTSQTQQRKNLDWPDSCVDFGTLSNIDVTPYLISLGMVSNSQGHMIMSEKQLIMNRIASYTSTNRNSTVICPLHRYTYGIYWKQNKKCGHPDHPPTRRIPRADCRRAKLDVAKNIPEFIYGSRLCSKHRQIFDKSDLYDKNVPIIDEHDDFTISNLSDFYDDKILSINDDDKILSINDDDKSTISNFIDEENTSRNGIKRSQFNAIFYGTSVSPLKSSTTKPLEEQSDASKRRLVSKYKRGLQSLQEEYAEAIAPTQGHKLIRLAEESNKRAKVSYEEETESNIVEQLRLMYQAFVTHRVPFREQVQLLSLLPSSWSIEKIMFDFNCSSHAVKLAKKIRKNSDYTIEYEPDGVQHRQRRDPSVTKHFISCQQHALAGIDEFVNDGIEGWNVLKDMIEKFSIPQTEKKRLQKQVDMGILYQKHGYSQHCEEHAMCSYHCINFALSDPTIKEFQSSCSTQHTERCTECDNILFTLAEIEYHISNVIDLEYRQELLYDFHNASESIIELFRHILRGVCQDNEKTKIIKNLSLDSTFAVFDWGQKIVPQRYREPQREYYGKKGLSILVGSFVVRNGQMSTICKPNDDSTTTFNDLTTTFNHLTTTFNDSATPYDDLTTSFNKSTTSNSLTTAFNASTTTFNHLTTSYNNSTSTFNDPTTTFNDLATTFNHLTTSYNNSTASYNNSTTTFNDSTTTFNHLTTSYNNSTPTFNDSTTTLNHLTTSYNNSTTSYNNSTTSYNNSTPTFNHLTTSYNNSTTTFNDSTTTFNDLTTTFNHLTTTLNDSTTAFNDSTTTTIGDTSYITSTYIVALTFANQNELDTLSATQLIIEKFHKDYPYIKYIFKRSDNASNFSSHSTAEAEYLICKKFDLELVVRDYSEIQKGKDICDRVCGVGKSRMRSWHHSGHDILTALDVKEGMEAYGGIKNLKIAVGEIVDGKGYLSRSIIPNVSSIRSIRYFKHGMLIHKASGIGTGLYIPYKNIEFDINMKLVSDFDTPIDKNLSSSIKTSRADRSYNEAYWCPVDDCIKVFYNEDDLNTHVLSNQHETNINSIKKRSTNDAARLHLMASLKTVSVRSKNETTTIIQQQTSASQTSTISNFSINKFINSINCEGWALRVRKPGHRISQEVKDFIEKIWNDSFQNGIKLKPESIHEKIRRERNDKNEKLFKPEQYVSVAQIKYQIKKLSKKYGVSTEQQLTDDLLIQTETAVTTL</sequence>
<evidence type="ECO:0000259" key="1">
    <source>
        <dbReference type="PROSITE" id="PS00028"/>
    </source>
</evidence>
<dbReference type="PANTHER" id="PTHR33845">
    <property type="entry name" value="C2H2-TYPE DOMAIN-CONTAINING PROTEIN"/>
    <property type="match status" value="1"/>
</dbReference>
<accession>A0A819TZ73</accession>
<organism evidence="2 3">
    <name type="scientific">Rotaria sordida</name>
    <dbReference type="NCBI Taxonomy" id="392033"/>
    <lineage>
        <taxon>Eukaryota</taxon>
        <taxon>Metazoa</taxon>
        <taxon>Spiralia</taxon>
        <taxon>Gnathifera</taxon>
        <taxon>Rotifera</taxon>
        <taxon>Eurotatoria</taxon>
        <taxon>Bdelloidea</taxon>
        <taxon>Philodinida</taxon>
        <taxon>Philodinidae</taxon>
        <taxon>Rotaria</taxon>
    </lineage>
</organism>
<evidence type="ECO:0000313" key="3">
    <source>
        <dbReference type="Proteomes" id="UP000663823"/>
    </source>
</evidence>
<dbReference type="EMBL" id="CAJOAX010010891">
    <property type="protein sequence ID" value="CAF4083144.1"/>
    <property type="molecule type" value="Genomic_DNA"/>
</dbReference>